<dbReference type="EMBL" id="CABFNP030001187">
    <property type="protein sequence ID" value="CAI6091565.1"/>
    <property type="molecule type" value="Genomic_DNA"/>
</dbReference>
<dbReference type="PANTHER" id="PTHR33112">
    <property type="entry name" value="DOMAIN PROTEIN, PUTATIVE-RELATED"/>
    <property type="match status" value="1"/>
</dbReference>
<gene>
    <name evidence="2" type="ORF">CCHLO57077_00019445</name>
</gene>
<reference evidence="2" key="1">
    <citation type="submission" date="2023-01" db="EMBL/GenBank/DDBJ databases">
        <authorList>
            <person name="Piombo E."/>
        </authorList>
    </citation>
    <scope>NUCLEOTIDE SEQUENCE</scope>
</reference>
<dbReference type="Proteomes" id="UP001160390">
    <property type="component" value="Unassembled WGS sequence"/>
</dbReference>
<organism evidence="2 3">
    <name type="scientific">Clonostachys chloroleuca</name>
    <dbReference type="NCBI Taxonomy" id="1926264"/>
    <lineage>
        <taxon>Eukaryota</taxon>
        <taxon>Fungi</taxon>
        <taxon>Dikarya</taxon>
        <taxon>Ascomycota</taxon>
        <taxon>Pezizomycotina</taxon>
        <taxon>Sordariomycetes</taxon>
        <taxon>Hypocreomycetidae</taxon>
        <taxon>Hypocreales</taxon>
        <taxon>Bionectriaceae</taxon>
        <taxon>Clonostachys</taxon>
    </lineage>
</organism>
<dbReference type="PANTHER" id="PTHR33112:SF10">
    <property type="entry name" value="TOL"/>
    <property type="match status" value="1"/>
</dbReference>
<feature type="domain" description="Heterokaryon incompatibility" evidence="1">
    <location>
        <begin position="19"/>
        <end position="115"/>
    </location>
</feature>
<dbReference type="InterPro" id="IPR010730">
    <property type="entry name" value="HET"/>
</dbReference>
<name>A0AA35M7I3_9HYPO</name>
<dbReference type="AlphaFoldDB" id="A0AA35M7I3"/>
<accession>A0AA35M7I3</accession>
<keyword evidence="3" id="KW-1185">Reference proteome</keyword>
<dbReference type="Pfam" id="PF06985">
    <property type="entry name" value="HET"/>
    <property type="match status" value="1"/>
</dbReference>
<evidence type="ECO:0000313" key="2">
    <source>
        <dbReference type="EMBL" id="CAI6091565.1"/>
    </source>
</evidence>
<evidence type="ECO:0000313" key="3">
    <source>
        <dbReference type="Proteomes" id="UP001160390"/>
    </source>
</evidence>
<comment type="caution">
    <text evidence="2">The sequence shown here is derived from an EMBL/GenBank/DDBJ whole genome shotgun (WGS) entry which is preliminary data.</text>
</comment>
<evidence type="ECO:0000259" key="1">
    <source>
        <dbReference type="Pfam" id="PF06985"/>
    </source>
</evidence>
<sequence>MDEMTKMAMIADNGTGEDYIVLSHCWGTPTKEEKKRFCTTRENYEHRWQGFSYGDLPKTFRDAVQTTREFQKQYLWIDSLCIIQEDKDDWRNEARKMENFFASAYCTIAASSACGWGDGFLKPDPDSQYIGFQVRLVPATSTKRWIKEPLARELGFYKNECCPAELSILPPRTRIGSVGRECDMRTSHAIYGLVQRIGRVLSAEARYGIVRCFLSSLLLWRRSDDQKPIDYGDRTVPSWSWMAYSGGIDFISDVKQRLMIPEFAELDFADDSEALAVKIRRFENCRIDQDRKQFTVFARSRSGPTREVGSLWFDVTDRIDFRHCVIVGMVKDTQETYYILVVQEEASGGGYERLGVGKVEAR</sequence>
<protein>
    <recommendedName>
        <fullName evidence="1">Heterokaryon incompatibility domain-containing protein</fullName>
    </recommendedName>
</protein>
<proteinExistence type="predicted"/>